<comment type="caution">
    <text evidence="10">The sequence shown here is derived from an EMBL/GenBank/DDBJ whole genome shotgun (WGS) entry which is preliminary data.</text>
</comment>
<keyword evidence="6 7" id="KW-0030">Aminoacyl-tRNA synthetase</keyword>
<sequence>MIKPTSTRFAPSPTGSLHVGGLRTALYNFLIARAQNGKFFLRIEDTDQARKVAGADIQLQEILKKFNLTWDNKKVIYQSQRIELYQKSIEQLITSGHAYRCFCSSERLEQIRHQQQQASKPTMYDRCCRKVSAAEAQRRHAAGEPAVVRLKTPQTGTIGFTDLVRGEVSFAAATIDDQVLLKSDGFPTYHLANVVDDHEMGVTLVIRGEEWLPSTPKHILIYQAFQWELPKFAHLPLLLNPDKSKLSKRQGDVAVEEYLKKGYLPEALLNFVLLLGWNPGTEQEIFSLEEMIKNFKLEQVNKSGSVFDTKKLDWINGQYVRKLSPKQFCALASPHLAAAGLNAPPAQLEKIVATEQKRIKRFDELPEMVRFFFEPPQYETSLLLWKKMTQAETHTSLKSVVEALDSILEKKWNQATIEKTLATLIEKSQRSVGEILWPLRAALSGRKASPGPFEIAAALGKKETTARLETAINKLEK</sequence>
<dbReference type="InterPro" id="IPR014729">
    <property type="entry name" value="Rossmann-like_a/b/a_fold"/>
</dbReference>
<dbReference type="GO" id="GO:0004818">
    <property type="term" value="F:glutamate-tRNA ligase activity"/>
    <property type="evidence" value="ECO:0007669"/>
    <property type="project" value="UniProtKB-UniRule"/>
</dbReference>
<evidence type="ECO:0000256" key="6">
    <source>
        <dbReference type="ARBA" id="ARBA00023146"/>
    </source>
</evidence>
<keyword evidence="2 7" id="KW-0436">Ligase</keyword>
<dbReference type="SUPFAM" id="SSF48163">
    <property type="entry name" value="An anticodon-binding domain of class I aminoacyl-tRNA synthetases"/>
    <property type="match status" value="1"/>
</dbReference>
<dbReference type="Gene3D" id="3.40.50.620">
    <property type="entry name" value="HUPs"/>
    <property type="match status" value="1"/>
</dbReference>
<dbReference type="Proteomes" id="UP000178385">
    <property type="component" value="Unassembled WGS sequence"/>
</dbReference>
<evidence type="ECO:0000259" key="8">
    <source>
        <dbReference type="Pfam" id="PF00749"/>
    </source>
</evidence>
<dbReference type="GO" id="GO:0000049">
    <property type="term" value="F:tRNA binding"/>
    <property type="evidence" value="ECO:0007669"/>
    <property type="project" value="InterPro"/>
</dbReference>
<comment type="function">
    <text evidence="7">Catalyzes the attachment of glutamate to tRNA(Glu) in a two-step reaction: glutamate is first activated by ATP to form Glu-AMP and then transferred to the acceptor end of tRNA(Glu).</text>
</comment>
<dbReference type="Pfam" id="PF19269">
    <property type="entry name" value="Anticodon_2"/>
    <property type="match status" value="1"/>
</dbReference>
<dbReference type="InterPro" id="IPR020751">
    <property type="entry name" value="aa-tRNA-synth_I_codon-bd_sub2"/>
</dbReference>
<dbReference type="InterPro" id="IPR004527">
    <property type="entry name" value="Glu-tRNA-ligase_bac/mito"/>
</dbReference>
<dbReference type="PROSITE" id="PS00178">
    <property type="entry name" value="AA_TRNA_LIGASE_I"/>
    <property type="match status" value="1"/>
</dbReference>
<reference evidence="10 11" key="1">
    <citation type="journal article" date="2016" name="Nat. Commun.">
        <title>Thousands of microbial genomes shed light on interconnected biogeochemical processes in an aquifer system.</title>
        <authorList>
            <person name="Anantharaman K."/>
            <person name="Brown C.T."/>
            <person name="Hug L.A."/>
            <person name="Sharon I."/>
            <person name="Castelle C.J."/>
            <person name="Probst A.J."/>
            <person name="Thomas B.C."/>
            <person name="Singh A."/>
            <person name="Wilkins M.J."/>
            <person name="Karaoz U."/>
            <person name="Brodie E.L."/>
            <person name="Williams K.H."/>
            <person name="Hubbard S.S."/>
            <person name="Banfield J.F."/>
        </authorList>
    </citation>
    <scope>NUCLEOTIDE SEQUENCE [LARGE SCALE GENOMIC DNA]</scope>
</reference>
<dbReference type="InterPro" id="IPR020058">
    <property type="entry name" value="Glu/Gln-tRNA-synth_Ib_cat-dom"/>
</dbReference>
<evidence type="ECO:0000256" key="3">
    <source>
        <dbReference type="ARBA" id="ARBA00022741"/>
    </source>
</evidence>
<accession>A0A1G1Y9E7</accession>
<dbReference type="GO" id="GO:0008270">
    <property type="term" value="F:zinc ion binding"/>
    <property type="evidence" value="ECO:0007669"/>
    <property type="project" value="InterPro"/>
</dbReference>
<evidence type="ECO:0000256" key="5">
    <source>
        <dbReference type="ARBA" id="ARBA00022917"/>
    </source>
</evidence>
<dbReference type="InterPro" id="IPR008925">
    <property type="entry name" value="aa_tRNA-synth_I_cd-bd_sf"/>
</dbReference>
<gene>
    <name evidence="7" type="primary">gltX</name>
    <name evidence="10" type="ORF">A2840_02290</name>
</gene>
<dbReference type="NCBIfam" id="TIGR00464">
    <property type="entry name" value="gltX_bact"/>
    <property type="match status" value="1"/>
</dbReference>
<evidence type="ECO:0000259" key="9">
    <source>
        <dbReference type="Pfam" id="PF19269"/>
    </source>
</evidence>
<comment type="subunit">
    <text evidence="7">Monomer.</text>
</comment>
<dbReference type="EC" id="6.1.1.17" evidence="7"/>
<comment type="caution">
    <text evidence="7">Lacks conserved residue(s) required for the propagation of feature annotation.</text>
</comment>
<dbReference type="Pfam" id="PF00749">
    <property type="entry name" value="tRNA-synt_1c"/>
    <property type="match status" value="1"/>
</dbReference>
<dbReference type="InterPro" id="IPR045462">
    <property type="entry name" value="aa-tRNA-synth_I_cd-bd"/>
</dbReference>
<keyword evidence="7" id="KW-0963">Cytoplasm</keyword>
<dbReference type="GO" id="GO:0005737">
    <property type="term" value="C:cytoplasm"/>
    <property type="evidence" value="ECO:0007669"/>
    <property type="project" value="UniProtKB-SubCell"/>
</dbReference>
<feature type="binding site" evidence="7">
    <location>
        <position position="248"/>
    </location>
    <ligand>
        <name>ATP</name>
        <dbReference type="ChEBI" id="CHEBI:30616"/>
    </ligand>
</feature>
<dbReference type="Gene3D" id="1.10.10.350">
    <property type="match status" value="1"/>
</dbReference>
<proteinExistence type="inferred from homology"/>
<name>A0A1G1Y9E7_9BACT</name>
<dbReference type="SUPFAM" id="SSF52374">
    <property type="entry name" value="Nucleotidylyl transferase"/>
    <property type="match status" value="1"/>
</dbReference>
<keyword evidence="3 7" id="KW-0547">Nucleotide-binding</keyword>
<evidence type="ECO:0000256" key="2">
    <source>
        <dbReference type="ARBA" id="ARBA00022598"/>
    </source>
</evidence>
<comment type="similarity">
    <text evidence="1 7">Belongs to the class-I aminoacyl-tRNA synthetase family. Glutamate--tRNA ligase type 1 subfamily.</text>
</comment>
<evidence type="ECO:0000313" key="11">
    <source>
        <dbReference type="Proteomes" id="UP000178385"/>
    </source>
</evidence>
<dbReference type="EMBL" id="MHIG01000003">
    <property type="protein sequence ID" value="OGY48167.1"/>
    <property type="molecule type" value="Genomic_DNA"/>
</dbReference>
<dbReference type="InterPro" id="IPR049940">
    <property type="entry name" value="GluQ/Sye"/>
</dbReference>
<keyword evidence="4 7" id="KW-0067">ATP-binding</keyword>
<feature type="domain" description="Glutamyl/glutaminyl-tRNA synthetase class Ib catalytic" evidence="8">
    <location>
        <begin position="6"/>
        <end position="314"/>
    </location>
</feature>
<organism evidence="10 11">
    <name type="scientific">Candidatus Buchananbacteria bacterium RIFCSPHIGHO2_01_FULL_47_11b</name>
    <dbReference type="NCBI Taxonomy" id="1797537"/>
    <lineage>
        <taxon>Bacteria</taxon>
        <taxon>Candidatus Buchananiibacteriota</taxon>
    </lineage>
</organism>
<dbReference type="InterPro" id="IPR000924">
    <property type="entry name" value="Glu/Gln-tRNA-synth"/>
</dbReference>
<evidence type="ECO:0000256" key="1">
    <source>
        <dbReference type="ARBA" id="ARBA00007894"/>
    </source>
</evidence>
<evidence type="ECO:0000313" key="10">
    <source>
        <dbReference type="EMBL" id="OGY48167.1"/>
    </source>
</evidence>
<dbReference type="GO" id="GO:0005524">
    <property type="term" value="F:ATP binding"/>
    <property type="evidence" value="ECO:0007669"/>
    <property type="project" value="UniProtKB-UniRule"/>
</dbReference>
<dbReference type="GO" id="GO:0006424">
    <property type="term" value="P:glutamyl-tRNA aminoacylation"/>
    <property type="evidence" value="ECO:0007669"/>
    <property type="project" value="UniProtKB-UniRule"/>
</dbReference>
<dbReference type="PANTHER" id="PTHR43311:SF2">
    <property type="entry name" value="GLUTAMATE--TRNA LIGASE, MITOCHONDRIAL-RELATED"/>
    <property type="match status" value="1"/>
</dbReference>
<dbReference type="PRINTS" id="PR00987">
    <property type="entry name" value="TRNASYNTHGLU"/>
</dbReference>
<feature type="domain" description="Aminoacyl-tRNA synthetase class I anticodon-binding" evidence="9">
    <location>
        <begin position="327"/>
        <end position="472"/>
    </location>
</feature>
<dbReference type="InterPro" id="IPR001412">
    <property type="entry name" value="aa-tRNA-synth_I_CS"/>
</dbReference>
<feature type="short sequence motif" description="'KMSKS' region" evidence="7">
    <location>
        <begin position="245"/>
        <end position="249"/>
    </location>
</feature>
<keyword evidence="5 7" id="KW-0648">Protein biosynthesis</keyword>
<dbReference type="PANTHER" id="PTHR43311">
    <property type="entry name" value="GLUTAMATE--TRNA LIGASE"/>
    <property type="match status" value="1"/>
</dbReference>
<protein>
    <recommendedName>
        <fullName evidence="7">Glutamate--tRNA ligase</fullName>
        <ecNumber evidence="7">6.1.1.17</ecNumber>
    </recommendedName>
    <alternativeName>
        <fullName evidence="7">Glutamyl-tRNA synthetase</fullName>
        <shortName evidence="7">GluRS</shortName>
    </alternativeName>
</protein>
<evidence type="ECO:0000256" key="4">
    <source>
        <dbReference type="ARBA" id="ARBA00022840"/>
    </source>
</evidence>
<dbReference type="HAMAP" id="MF_00022">
    <property type="entry name" value="Glu_tRNA_synth_type1"/>
    <property type="match status" value="1"/>
</dbReference>
<evidence type="ECO:0000256" key="7">
    <source>
        <dbReference type="HAMAP-Rule" id="MF_00022"/>
    </source>
</evidence>
<comment type="subcellular location">
    <subcellularLocation>
        <location evidence="7">Cytoplasm</location>
    </subcellularLocation>
</comment>
<feature type="short sequence motif" description="'HIGH' region" evidence="7">
    <location>
        <begin position="11"/>
        <end position="21"/>
    </location>
</feature>
<comment type="catalytic activity">
    <reaction evidence="7">
        <text>tRNA(Glu) + L-glutamate + ATP = L-glutamyl-tRNA(Glu) + AMP + diphosphate</text>
        <dbReference type="Rhea" id="RHEA:23540"/>
        <dbReference type="Rhea" id="RHEA-COMP:9663"/>
        <dbReference type="Rhea" id="RHEA-COMP:9680"/>
        <dbReference type="ChEBI" id="CHEBI:29985"/>
        <dbReference type="ChEBI" id="CHEBI:30616"/>
        <dbReference type="ChEBI" id="CHEBI:33019"/>
        <dbReference type="ChEBI" id="CHEBI:78442"/>
        <dbReference type="ChEBI" id="CHEBI:78520"/>
        <dbReference type="ChEBI" id="CHEBI:456215"/>
        <dbReference type="EC" id="6.1.1.17"/>
    </reaction>
</comment>
<dbReference type="InterPro" id="IPR033910">
    <property type="entry name" value="GluRS_core"/>
</dbReference>
<dbReference type="AlphaFoldDB" id="A0A1G1Y9E7"/>
<dbReference type="FunFam" id="3.40.50.620:FF:000045">
    <property type="entry name" value="Glutamate--tRNA ligase, mitochondrial"/>
    <property type="match status" value="1"/>
</dbReference>
<dbReference type="CDD" id="cd00808">
    <property type="entry name" value="GluRS_core"/>
    <property type="match status" value="1"/>
</dbReference>